<keyword evidence="5" id="KW-0964">Secreted</keyword>
<dbReference type="PROSITE" id="PS00591">
    <property type="entry name" value="GH10_1"/>
    <property type="match status" value="1"/>
</dbReference>
<keyword evidence="6" id="KW-0858">Xylan degradation</keyword>
<dbReference type="EC" id="3.2.1.8" evidence="12"/>
<evidence type="ECO:0000256" key="8">
    <source>
        <dbReference type="ARBA" id="ARBA00023277"/>
    </source>
</evidence>
<keyword evidence="10 12" id="KW-0624">Polysaccharide degradation</keyword>
<name>A0A4S4N064_9APHY</name>
<dbReference type="EMBL" id="SGPM01000026">
    <property type="protein sequence ID" value="THH32229.1"/>
    <property type="molecule type" value="Genomic_DNA"/>
</dbReference>
<dbReference type="OrthoDB" id="3055998at2759"/>
<sequence>MVQLLAILLAFVSVAASAPPPSGPQLNSIAKQHNKFYFGTATDNPELNDTAYTAILDDNRMFGQITAANSMKWFDTEPSPGNFTFHDGDVIANLAKRNGQLLRDSWDVINEVLNDDGTFRADVFFNSSGTNFIPAAFHAARNADPHAKLYANDFNIEGPGAKSTAYQNLIKTLKEEGVPIDGIGFQSHFIVGELPANISENMEAFVKLGLEVAITELDIRMTLPATPELLAQQKTDYETVISACKAVEGCIGITVWDFTDKFSWVPGTFAGQVYTDSDALWLSGTFSSLAQRYTMEEDREVQLDIYAASTEIGEMHHYSMEKRIEEDFDKLMRHSDCTPQSNDGPRRTPYETLWYDDGNVILRAENTLFRLHRGILSYHSVVFRDMFSLGTPPVDGSEATIDECPVVDVSDSAYDMTHFLTPLYSGGNRYEYFRLFKK</sequence>
<reference evidence="16 17" key="1">
    <citation type="submission" date="2019-02" db="EMBL/GenBank/DDBJ databases">
        <title>Genome sequencing of the rare red list fungi Antrodiella citrinella (Flaviporus citrinellus).</title>
        <authorList>
            <person name="Buettner E."/>
            <person name="Kellner H."/>
        </authorList>
    </citation>
    <scope>NUCLEOTIDE SEQUENCE [LARGE SCALE GENOMIC DNA]</scope>
    <source>
        <strain evidence="16 17">DSM 108506</strain>
    </source>
</reference>
<evidence type="ECO:0000313" key="16">
    <source>
        <dbReference type="EMBL" id="THH32229.1"/>
    </source>
</evidence>
<comment type="catalytic activity">
    <reaction evidence="1 12">
        <text>Endohydrolysis of (1-&gt;4)-beta-D-xylosidic linkages in xylans.</text>
        <dbReference type="EC" id="3.2.1.8"/>
    </reaction>
</comment>
<feature type="active site" description="Nucleophile" evidence="11">
    <location>
        <position position="216"/>
    </location>
</feature>
<feature type="signal peptide" evidence="13">
    <location>
        <begin position="1"/>
        <end position="17"/>
    </location>
</feature>
<dbReference type="PANTHER" id="PTHR31490:SF35">
    <property type="entry name" value="ENDO-1,4-BETA-XYLANASE"/>
    <property type="match status" value="1"/>
</dbReference>
<gene>
    <name evidence="16" type="ORF">EUX98_g1962</name>
</gene>
<keyword evidence="13" id="KW-0732">Signal</keyword>
<dbReference type="GO" id="GO:0045493">
    <property type="term" value="P:xylan catabolic process"/>
    <property type="evidence" value="ECO:0007669"/>
    <property type="project" value="UniProtKB-KW"/>
</dbReference>
<dbReference type="InterPro" id="IPR000210">
    <property type="entry name" value="BTB/POZ_dom"/>
</dbReference>
<evidence type="ECO:0000313" key="17">
    <source>
        <dbReference type="Proteomes" id="UP000308730"/>
    </source>
</evidence>
<comment type="similarity">
    <text evidence="4 12">Belongs to the glycosyl hydrolase 10 (cellulase F) family.</text>
</comment>
<dbReference type="Proteomes" id="UP000308730">
    <property type="component" value="Unassembled WGS sequence"/>
</dbReference>
<keyword evidence="7 12" id="KW-0378">Hydrolase</keyword>
<feature type="domain" description="GH10" evidence="15">
    <location>
        <begin position="20"/>
        <end position="292"/>
    </location>
</feature>
<evidence type="ECO:0000256" key="2">
    <source>
        <dbReference type="ARBA" id="ARBA00004613"/>
    </source>
</evidence>
<feature type="domain" description="BTB" evidence="14">
    <location>
        <begin position="358"/>
        <end position="432"/>
    </location>
</feature>
<dbReference type="InterPro" id="IPR001000">
    <property type="entry name" value="GH10_dom"/>
</dbReference>
<evidence type="ECO:0000256" key="13">
    <source>
        <dbReference type="SAM" id="SignalP"/>
    </source>
</evidence>
<evidence type="ECO:0000256" key="10">
    <source>
        <dbReference type="ARBA" id="ARBA00023326"/>
    </source>
</evidence>
<dbReference type="GO" id="GO:0005576">
    <property type="term" value="C:extracellular region"/>
    <property type="evidence" value="ECO:0007669"/>
    <property type="project" value="UniProtKB-SubCell"/>
</dbReference>
<evidence type="ECO:0000256" key="1">
    <source>
        <dbReference type="ARBA" id="ARBA00000681"/>
    </source>
</evidence>
<evidence type="ECO:0000256" key="12">
    <source>
        <dbReference type="RuleBase" id="RU361174"/>
    </source>
</evidence>
<dbReference type="SUPFAM" id="SSF51445">
    <property type="entry name" value="(Trans)glycosidases"/>
    <property type="match status" value="1"/>
</dbReference>
<evidence type="ECO:0000256" key="5">
    <source>
        <dbReference type="ARBA" id="ARBA00022525"/>
    </source>
</evidence>
<comment type="caution">
    <text evidence="16">The sequence shown here is derived from an EMBL/GenBank/DDBJ whole genome shotgun (WGS) entry which is preliminary data.</text>
</comment>
<dbReference type="Gene3D" id="3.30.710.10">
    <property type="entry name" value="Potassium Channel Kv1.1, Chain A"/>
    <property type="match status" value="1"/>
</dbReference>
<evidence type="ECO:0000256" key="11">
    <source>
        <dbReference type="PROSITE-ProRule" id="PRU10061"/>
    </source>
</evidence>
<dbReference type="InterPro" id="IPR031158">
    <property type="entry name" value="GH10_AS"/>
</dbReference>
<dbReference type="PROSITE" id="PS50097">
    <property type="entry name" value="BTB"/>
    <property type="match status" value="1"/>
</dbReference>
<proteinExistence type="inferred from homology"/>
<comment type="subcellular location">
    <subcellularLocation>
        <location evidence="2">Secreted</location>
    </subcellularLocation>
</comment>
<evidence type="ECO:0000256" key="3">
    <source>
        <dbReference type="ARBA" id="ARBA00004851"/>
    </source>
</evidence>
<dbReference type="InterPro" id="IPR044846">
    <property type="entry name" value="GH10"/>
</dbReference>
<dbReference type="SUPFAM" id="SSF54695">
    <property type="entry name" value="POZ domain"/>
    <property type="match status" value="1"/>
</dbReference>
<feature type="chain" id="PRO_5020348070" description="Beta-xylanase" evidence="13">
    <location>
        <begin position="18"/>
        <end position="438"/>
    </location>
</feature>
<evidence type="ECO:0000259" key="14">
    <source>
        <dbReference type="PROSITE" id="PS50097"/>
    </source>
</evidence>
<keyword evidence="9 12" id="KW-0326">Glycosidase</keyword>
<dbReference type="Pfam" id="PF00331">
    <property type="entry name" value="Glyco_hydro_10"/>
    <property type="match status" value="2"/>
</dbReference>
<dbReference type="PANTHER" id="PTHR31490">
    <property type="entry name" value="GLYCOSYL HYDROLASE"/>
    <property type="match status" value="1"/>
</dbReference>
<dbReference type="AlphaFoldDB" id="A0A4S4N064"/>
<comment type="pathway">
    <text evidence="3">Glycan degradation; xylan degradation.</text>
</comment>
<protein>
    <recommendedName>
        <fullName evidence="12">Beta-xylanase</fullName>
        <ecNumber evidence="12">3.2.1.8</ecNumber>
    </recommendedName>
</protein>
<evidence type="ECO:0000259" key="15">
    <source>
        <dbReference type="PROSITE" id="PS51760"/>
    </source>
</evidence>
<dbReference type="PRINTS" id="PR00134">
    <property type="entry name" value="GLHYDRLASE10"/>
</dbReference>
<evidence type="ECO:0000256" key="9">
    <source>
        <dbReference type="ARBA" id="ARBA00023295"/>
    </source>
</evidence>
<dbReference type="Pfam" id="PF00651">
    <property type="entry name" value="BTB"/>
    <property type="match status" value="1"/>
</dbReference>
<organism evidence="16 17">
    <name type="scientific">Antrodiella citrinella</name>
    <dbReference type="NCBI Taxonomy" id="2447956"/>
    <lineage>
        <taxon>Eukaryota</taxon>
        <taxon>Fungi</taxon>
        <taxon>Dikarya</taxon>
        <taxon>Basidiomycota</taxon>
        <taxon>Agaricomycotina</taxon>
        <taxon>Agaricomycetes</taxon>
        <taxon>Polyporales</taxon>
        <taxon>Steccherinaceae</taxon>
        <taxon>Antrodiella</taxon>
    </lineage>
</organism>
<dbReference type="InterPro" id="IPR011333">
    <property type="entry name" value="SKP1/BTB/POZ_sf"/>
</dbReference>
<evidence type="ECO:0000256" key="4">
    <source>
        <dbReference type="ARBA" id="ARBA00007495"/>
    </source>
</evidence>
<dbReference type="PROSITE" id="PS51760">
    <property type="entry name" value="GH10_2"/>
    <property type="match status" value="1"/>
</dbReference>
<dbReference type="Gene3D" id="3.20.20.80">
    <property type="entry name" value="Glycosidases"/>
    <property type="match status" value="2"/>
</dbReference>
<dbReference type="CDD" id="cd18186">
    <property type="entry name" value="BTB_POZ_ZBTB_KLHL-like"/>
    <property type="match status" value="1"/>
</dbReference>
<evidence type="ECO:0000256" key="7">
    <source>
        <dbReference type="ARBA" id="ARBA00022801"/>
    </source>
</evidence>
<dbReference type="InterPro" id="IPR017853">
    <property type="entry name" value="GH"/>
</dbReference>
<evidence type="ECO:0000256" key="6">
    <source>
        <dbReference type="ARBA" id="ARBA00022651"/>
    </source>
</evidence>
<keyword evidence="17" id="KW-1185">Reference proteome</keyword>
<dbReference type="SMART" id="SM00633">
    <property type="entry name" value="Glyco_10"/>
    <property type="match status" value="1"/>
</dbReference>
<dbReference type="GO" id="GO:0031176">
    <property type="term" value="F:endo-1,4-beta-xylanase activity"/>
    <property type="evidence" value="ECO:0007669"/>
    <property type="project" value="UniProtKB-EC"/>
</dbReference>
<accession>A0A4S4N064</accession>
<keyword evidence="8 12" id="KW-0119">Carbohydrate metabolism</keyword>